<evidence type="ECO:0000313" key="3">
    <source>
        <dbReference type="Proteomes" id="UP000593564"/>
    </source>
</evidence>
<reference evidence="3" key="1">
    <citation type="journal article" date="2020" name="Nat. Commun.">
        <title>Genome assembly of wild tea tree DASZ reveals pedigree and selection history of tea varieties.</title>
        <authorList>
            <person name="Zhang W."/>
            <person name="Zhang Y."/>
            <person name="Qiu H."/>
            <person name="Guo Y."/>
            <person name="Wan H."/>
            <person name="Zhang X."/>
            <person name="Scossa F."/>
            <person name="Alseekh S."/>
            <person name="Zhang Q."/>
            <person name="Wang P."/>
            <person name="Xu L."/>
            <person name="Schmidt M.H."/>
            <person name="Jia X."/>
            <person name="Li D."/>
            <person name="Zhu A."/>
            <person name="Guo F."/>
            <person name="Chen W."/>
            <person name="Ni D."/>
            <person name="Usadel B."/>
            <person name="Fernie A.R."/>
            <person name="Wen W."/>
        </authorList>
    </citation>
    <scope>NUCLEOTIDE SEQUENCE [LARGE SCALE GENOMIC DNA]</scope>
    <source>
        <strain evidence="3">cv. G240</strain>
    </source>
</reference>
<keyword evidence="3" id="KW-1185">Reference proteome</keyword>
<dbReference type="Proteomes" id="UP000593564">
    <property type="component" value="Unassembled WGS sequence"/>
</dbReference>
<dbReference type="PANTHER" id="PTHR33223:SF8">
    <property type="entry name" value="OS04G0172440 PROTEIN"/>
    <property type="match status" value="1"/>
</dbReference>
<feature type="region of interest" description="Disordered" evidence="1">
    <location>
        <begin position="167"/>
        <end position="210"/>
    </location>
</feature>
<comment type="caution">
    <text evidence="2">The sequence shown here is derived from an EMBL/GenBank/DDBJ whole genome shotgun (WGS) entry which is preliminary data.</text>
</comment>
<dbReference type="EMBL" id="JACBKZ010000014">
    <property type="protein sequence ID" value="KAF5933725.1"/>
    <property type="molecule type" value="Genomic_DNA"/>
</dbReference>
<name>A0A7J7G007_CAMSI</name>
<proteinExistence type="predicted"/>
<dbReference type="AlphaFoldDB" id="A0A7J7G007"/>
<evidence type="ECO:0000313" key="2">
    <source>
        <dbReference type="EMBL" id="KAF5933725.1"/>
    </source>
</evidence>
<evidence type="ECO:0000256" key="1">
    <source>
        <dbReference type="SAM" id="MobiDB-lite"/>
    </source>
</evidence>
<reference evidence="2 3" key="2">
    <citation type="submission" date="2020-07" db="EMBL/GenBank/DDBJ databases">
        <title>Genome assembly of wild tea tree DASZ reveals pedigree and selection history of tea varieties.</title>
        <authorList>
            <person name="Zhang W."/>
        </authorList>
    </citation>
    <scope>NUCLEOTIDE SEQUENCE [LARGE SCALE GENOMIC DNA]</scope>
    <source>
        <strain evidence="3">cv. G240</strain>
        <tissue evidence="2">Leaf</tissue>
    </source>
</reference>
<organism evidence="2 3">
    <name type="scientific">Camellia sinensis</name>
    <name type="common">Tea plant</name>
    <name type="synonym">Thea sinensis</name>
    <dbReference type="NCBI Taxonomy" id="4442"/>
    <lineage>
        <taxon>Eukaryota</taxon>
        <taxon>Viridiplantae</taxon>
        <taxon>Streptophyta</taxon>
        <taxon>Embryophyta</taxon>
        <taxon>Tracheophyta</taxon>
        <taxon>Spermatophyta</taxon>
        <taxon>Magnoliopsida</taxon>
        <taxon>eudicotyledons</taxon>
        <taxon>Gunneridae</taxon>
        <taxon>Pentapetalae</taxon>
        <taxon>asterids</taxon>
        <taxon>Ericales</taxon>
        <taxon>Theaceae</taxon>
        <taxon>Camellia</taxon>
    </lineage>
</organism>
<gene>
    <name evidence="2" type="ORF">HYC85_029896</name>
</gene>
<evidence type="ECO:0008006" key="4">
    <source>
        <dbReference type="Google" id="ProtNLM"/>
    </source>
</evidence>
<accession>A0A7J7G007</accession>
<dbReference type="PANTHER" id="PTHR33223">
    <property type="entry name" value="CCHC-TYPE DOMAIN-CONTAINING PROTEIN"/>
    <property type="match status" value="1"/>
</dbReference>
<protein>
    <recommendedName>
        <fullName evidence="4">Retrotransposon gag domain-containing protein</fullName>
    </recommendedName>
</protein>
<sequence length="741" mass="83397">MYFELMNFVVAGFLDRKLVFSIFGSQFLVSHTTIVLYSSGRPPIWGLKVHQLGPEVAALLCYKGTGDTLSPHRRLQISFWSTKARGHRVCRMLFLNGLPEARFEKRAIRLTGCGLCHDGNTNPDFTGAPSLTIRPTQLLQTKQIFPKHSGQEVADSIDLRIWSTDNQLQQQTGAPASHQAPPPPGVQTPGEKPNVQEGTDIPVGPAPPPILLQLSKTPTNLLDSPFEFEVDPTALKLSKLEKLFKKSQEVKPIPDIEDGYTDVAVMLPDRFKMPQIDRFDGFGDPMVHLRLFSDILRPMGLTRPQKLSLFGWTLSGVAAIWYAKLEDNYSYNTQIEITTRDLETTRQEPKESFSEFEARWREKASMMTLRPTDKDQIRMIMRNLQPKLMQKMIVLPFPTFSDLHEMRVQIEDALKEQPRRTFNCNNNTGTSNATNARASEVSMVTTIPPPRPMANTPFSGAFGSNTQTTKYQPRGQRTFTPLYMPLSKALGDLVDKQVIVPPEKSNVITSPLPSHNQAPPPKRINFIQTGVVSYELSIYITPSHLPKPEVLLSDCTDLCMLDISRTQPEPMVVTVEDRIGKISGQNGIVESESEESGSFTEEVYSPSDYILLVGLVGPNVELPAGAELCVIEGDEFGQRIDDLAAVEEDFANFQFFNEQDPEGMVVNWSDFEESAESSGGLMTYQMLSTKLSWDRARQGQEHQLWPEGLKIRMHRRRAPVLRISLKIWAFLIQELLNSQLY</sequence>